<feature type="transmembrane region" description="Helical" evidence="6">
    <location>
        <begin position="6"/>
        <end position="26"/>
    </location>
</feature>
<evidence type="ECO:0000256" key="2">
    <source>
        <dbReference type="ARBA" id="ARBA00022692"/>
    </source>
</evidence>
<evidence type="ECO:0000256" key="1">
    <source>
        <dbReference type="ARBA" id="ARBA00004141"/>
    </source>
</evidence>
<dbReference type="AlphaFoldDB" id="A0A7X1ZE78"/>
<dbReference type="InterPro" id="IPR003825">
    <property type="entry name" value="Colicin-V_CvpA"/>
</dbReference>
<keyword evidence="4 6" id="KW-0472">Membrane</keyword>
<accession>A0A7X1ZE78</accession>
<keyword evidence="8" id="KW-1185">Reference proteome</keyword>
<proteinExistence type="predicted"/>
<evidence type="ECO:0000313" key="7">
    <source>
        <dbReference type="EMBL" id="MQX36928.1"/>
    </source>
</evidence>
<name>A0A7X1ZE78_9PROT</name>
<protein>
    <submittedName>
        <fullName evidence="7">CvpA family protein</fullName>
    </submittedName>
</protein>
<organism evidence="7 8">
    <name type="scientific">Roseospira navarrensis</name>
    <dbReference type="NCBI Taxonomy" id="140058"/>
    <lineage>
        <taxon>Bacteria</taxon>
        <taxon>Pseudomonadati</taxon>
        <taxon>Pseudomonadota</taxon>
        <taxon>Alphaproteobacteria</taxon>
        <taxon>Rhodospirillales</taxon>
        <taxon>Rhodospirillaceae</taxon>
        <taxon>Roseospira</taxon>
    </lineage>
</organism>
<dbReference type="RefSeq" id="WP_153343902.1">
    <property type="nucleotide sequence ID" value="NZ_WIVE01000029.1"/>
</dbReference>
<dbReference type="PANTHER" id="PTHR36926">
    <property type="entry name" value="COLICIN V PRODUCTION PROTEIN"/>
    <property type="match status" value="1"/>
</dbReference>
<feature type="compositionally biased region" description="Basic and acidic residues" evidence="5">
    <location>
        <begin position="221"/>
        <end position="235"/>
    </location>
</feature>
<dbReference type="Proteomes" id="UP000434582">
    <property type="component" value="Unassembled WGS sequence"/>
</dbReference>
<evidence type="ECO:0000256" key="6">
    <source>
        <dbReference type="SAM" id="Phobius"/>
    </source>
</evidence>
<evidence type="ECO:0000256" key="4">
    <source>
        <dbReference type="ARBA" id="ARBA00023136"/>
    </source>
</evidence>
<gene>
    <name evidence="7" type="ORF">GHC57_10410</name>
</gene>
<feature type="transmembrane region" description="Helical" evidence="6">
    <location>
        <begin position="106"/>
        <end position="130"/>
    </location>
</feature>
<dbReference type="PANTHER" id="PTHR36926:SF1">
    <property type="entry name" value="COLICIN V PRODUCTION PROTEIN"/>
    <property type="match status" value="1"/>
</dbReference>
<dbReference type="InterPro" id="IPR052719">
    <property type="entry name" value="CvpA-like"/>
</dbReference>
<evidence type="ECO:0000313" key="8">
    <source>
        <dbReference type="Proteomes" id="UP000434582"/>
    </source>
</evidence>
<sequence>MENWPVNPVDIVVLVVLLMSGALAFFRGFVHEVLGVGAWIGAILAAIYGLPEAQPYVRQYIPIDWVADLVAAVGIFLVVLVALSIITALIARRVHDSALNALDRTLGFLFGLARGGVIVIVLYVAGSWLVPRAEQPEWVLEARSMPFIDQGTATLVALLPPDLIAPPEDEEDRQTAGGAGEGGAAASSPALDAQRAFEALRRPEPDAQDPAGAGEAGGYDPDQRQGMDRLMESTQ</sequence>
<dbReference type="GO" id="GO:0009403">
    <property type="term" value="P:toxin biosynthetic process"/>
    <property type="evidence" value="ECO:0007669"/>
    <property type="project" value="InterPro"/>
</dbReference>
<dbReference type="OrthoDB" id="9806894at2"/>
<dbReference type="GO" id="GO:0016020">
    <property type="term" value="C:membrane"/>
    <property type="evidence" value="ECO:0007669"/>
    <property type="project" value="UniProtKB-SubCell"/>
</dbReference>
<dbReference type="Pfam" id="PF02674">
    <property type="entry name" value="Colicin_V"/>
    <property type="match status" value="1"/>
</dbReference>
<comment type="subcellular location">
    <subcellularLocation>
        <location evidence="1">Membrane</location>
        <topology evidence="1">Multi-pass membrane protein</topology>
    </subcellularLocation>
</comment>
<reference evidence="7 8" key="1">
    <citation type="submission" date="2019-10" db="EMBL/GenBank/DDBJ databases">
        <title>Draft whole-genome sequence of the purple nonsulfur photosynthetic bacterium Roseospira navarrensis DSM 15114.</title>
        <authorList>
            <person name="Kyndt J.A."/>
            <person name="Meyer T.E."/>
        </authorList>
    </citation>
    <scope>NUCLEOTIDE SEQUENCE [LARGE SCALE GENOMIC DNA]</scope>
    <source>
        <strain evidence="7 8">DSM 15114</strain>
    </source>
</reference>
<comment type="caution">
    <text evidence="7">The sequence shown here is derived from an EMBL/GenBank/DDBJ whole genome shotgun (WGS) entry which is preliminary data.</text>
</comment>
<evidence type="ECO:0000256" key="5">
    <source>
        <dbReference type="SAM" id="MobiDB-lite"/>
    </source>
</evidence>
<feature type="region of interest" description="Disordered" evidence="5">
    <location>
        <begin position="164"/>
        <end position="235"/>
    </location>
</feature>
<evidence type="ECO:0000256" key="3">
    <source>
        <dbReference type="ARBA" id="ARBA00022989"/>
    </source>
</evidence>
<dbReference type="EMBL" id="WIVE01000029">
    <property type="protein sequence ID" value="MQX36928.1"/>
    <property type="molecule type" value="Genomic_DNA"/>
</dbReference>
<feature type="transmembrane region" description="Helical" evidence="6">
    <location>
        <begin position="70"/>
        <end position="94"/>
    </location>
</feature>
<keyword evidence="3 6" id="KW-1133">Transmembrane helix</keyword>
<keyword evidence="2 6" id="KW-0812">Transmembrane</keyword>
<feature type="transmembrane region" description="Helical" evidence="6">
    <location>
        <begin position="33"/>
        <end position="50"/>
    </location>
</feature>